<gene>
    <name evidence="4" type="ORF">NCTC9128_03186</name>
</gene>
<evidence type="ECO:0000313" key="5">
    <source>
        <dbReference type="Proteomes" id="UP000251088"/>
    </source>
</evidence>
<protein>
    <submittedName>
        <fullName evidence="4">Urease accessory protein UreD</fullName>
    </submittedName>
</protein>
<evidence type="ECO:0000256" key="2">
    <source>
        <dbReference type="ARBA" id="ARBA00022988"/>
    </source>
</evidence>
<dbReference type="PANTHER" id="PTHR33643">
    <property type="entry name" value="UREASE ACCESSORY PROTEIN D"/>
    <property type="match status" value="1"/>
</dbReference>
<comment type="similarity">
    <text evidence="1">Belongs to the UreD family.</text>
</comment>
<dbReference type="GO" id="GO:0016151">
    <property type="term" value="F:nickel cation binding"/>
    <property type="evidence" value="ECO:0007669"/>
    <property type="project" value="InterPro"/>
</dbReference>
<proteinExistence type="inferred from homology"/>
<name>A0A2X3CRK2_KLEPN</name>
<keyword evidence="2" id="KW-0996">Nickel insertion</keyword>
<evidence type="ECO:0000256" key="1">
    <source>
        <dbReference type="ARBA" id="ARBA00007177"/>
    </source>
</evidence>
<dbReference type="EMBL" id="UAWN01000012">
    <property type="protein sequence ID" value="SQC15081.1"/>
    <property type="molecule type" value="Genomic_DNA"/>
</dbReference>
<dbReference type="InterPro" id="IPR002669">
    <property type="entry name" value="UreD"/>
</dbReference>
<evidence type="ECO:0000256" key="3">
    <source>
        <dbReference type="ARBA" id="ARBA00023186"/>
    </source>
</evidence>
<dbReference type="PANTHER" id="PTHR33643:SF1">
    <property type="entry name" value="UREASE ACCESSORY PROTEIN D"/>
    <property type="match status" value="1"/>
</dbReference>
<keyword evidence="3" id="KW-0143">Chaperone</keyword>
<reference evidence="4 5" key="1">
    <citation type="submission" date="2018-06" db="EMBL/GenBank/DDBJ databases">
        <authorList>
            <consortium name="Pathogen Informatics"/>
            <person name="Doyle S."/>
        </authorList>
    </citation>
    <scope>NUCLEOTIDE SEQUENCE [LARGE SCALE GENOMIC DNA]</scope>
    <source>
        <strain evidence="4 5">NCTC9128</strain>
    </source>
</reference>
<dbReference type="Pfam" id="PF01774">
    <property type="entry name" value="UreD"/>
    <property type="match status" value="1"/>
</dbReference>
<dbReference type="AlphaFoldDB" id="A0A2X3CRK2"/>
<accession>A0A2X3CRK2</accession>
<sequence>MQTKHKASPAFDTLSLGALAPELAKYQQEPPQMASGAVGKHGYLRLRFADRGAKSTLHEMERKVPLLVQKALYWDEEMPFLPCVPMISTSGCVLQGDRLTVEIEVDAGACAHITTQSATKIHSMDNNFCRANATYTRR</sequence>
<organism evidence="4 5">
    <name type="scientific">Klebsiella pneumoniae</name>
    <dbReference type="NCBI Taxonomy" id="573"/>
    <lineage>
        <taxon>Bacteria</taxon>
        <taxon>Pseudomonadati</taxon>
        <taxon>Pseudomonadota</taxon>
        <taxon>Gammaproteobacteria</taxon>
        <taxon>Enterobacterales</taxon>
        <taxon>Enterobacteriaceae</taxon>
        <taxon>Klebsiella/Raoultella group</taxon>
        <taxon>Klebsiella</taxon>
        <taxon>Klebsiella pneumoniae complex</taxon>
    </lineage>
</organism>
<dbReference type="Proteomes" id="UP000251088">
    <property type="component" value="Unassembled WGS sequence"/>
</dbReference>
<evidence type="ECO:0000313" key="4">
    <source>
        <dbReference type="EMBL" id="SQC15081.1"/>
    </source>
</evidence>